<gene>
    <name evidence="13" type="ORF">T310_6893</name>
</gene>
<evidence type="ECO:0000256" key="8">
    <source>
        <dbReference type="ARBA" id="ARBA00023288"/>
    </source>
</evidence>
<feature type="transmembrane region" description="Helical" evidence="10">
    <location>
        <begin position="210"/>
        <end position="234"/>
    </location>
</feature>
<feature type="signal peptide" evidence="11">
    <location>
        <begin position="1"/>
        <end position="21"/>
    </location>
</feature>
<feature type="region of interest" description="Disordered" evidence="9">
    <location>
        <begin position="136"/>
        <end position="205"/>
    </location>
</feature>
<evidence type="ECO:0000256" key="1">
    <source>
        <dbReference type="ARBA" id="ARBA00004589"/>
    </source>
</evidence>
<evidence type="ECO:0000256" key="11">
    <source>
        <dbReference type="SAM" id="SignalP"/>
    </source>
</evidence>
<keyword evidence="7" id="KW-1015">Disulfide bond</keyword>
<keyword evidence="14" id="KW-1185">Reference proteome</keyword>
<feature type="region of interest" description="Disordered" evidence="9">
    <location>
        <begin position="246"/>
        <end position="293"/>
    </location>
</feature>
<dbReference type="GeneID" id="25319170"/>
<evidence type="ECO:0000256" key="3">
    <source>
        <dbReference type="ARBA" id="ARBA00010031"/>
    </source>
</evidence>
<keyword evidence="4" id="KW-0964">Secreted</keyword>
<feature type="compositionally biased region" description="Low complexity" evidence="9">
    <location>
        <begin position="478"/>
        <end position="500"/>
    </location>
</feature>
<feature type="region of interest" description="Disordered" evidence="9">
    <location>
        <begin position="343"/>
        <end position="418"/>
    </location>
</feature>
<keyword evidence="10" id="KW-0472">Membrane</keyword>
<keyword evidence="6 11" id="KW-0732">Signal</keyword>
<feature type="domain" description="CFEM" evidence="12">
    <location>
        <begin position="39"/>
        <end position="100"/>
    </location>
</feature>
<keyword evidence="5" id="KW-0336">GPI-anchor</keyword>
<keyword evidence="8" id="KW-0449">Lipoprotein</keyword>
<protein>
    <recommendedName>
        <fullName evidence="12">CFEM domain-containing protein</fullName>
    </recommendedName>
</protein>
<feature type="compositionally biased region" description="Basic and acidic residues" evidence="9">
    <location>
        <begin position="461"/>
        <end position="474"/>
    </location>
</feature>
<dbReference type="AlphaFoldDB" id="A0A0F4YNF3"/>
<evidence type="ECO:0000256" key="7">
    <source>
        <dbReference type="ARBA" id="ARBA00023157"/>
    </source>
</evidence>
<keyword evidence="10" id="KW-1133">Transmembrane helix</keyword>
<evidence type="ECO:0000256" key="2">
    <source>
        <dbReference type="ARBA" id="ARBA00004613"/>
    </source>
</evidence>
<evidence type="ECO:0000256" key="9">
    <source>
        <dbReference type="SAM" id="MobiDB-lite"/>
    </source>
</evidence>
<feature type="compositionally biased region" description="Low complexity" evidence="9">
    <location>
        <begin position="160"/>
        <end position="205"/>
    </location>
</feature>
<evidence type="ECO:0000313" key="13">
    <source>
        <dbReference type="EMBL" id="KKA19158.1"/>
    </source>
</evidence>
<evidence type="ECO:0000313" key="14">
    <source>
        <dbReference type="Proteomes" id="UP000053958"/>
    </source>
</evidence>
<proteinExistence type="inferred from homology"/>
<comment type="caution">
    <text evidence="13">The sequence shown here is derived from an EMBL/GenBank/DDBJ whole genome shotgun (WGS) entry which is preliminary data.</text>
</comment>
<dbReference type="EMBL" id="LASV01000379">
    <property type="protein sequence ID" value="KKA19158.1"/>
    <property type="molecule type" value="Genomic_DNA"/>
</dbReference>
<feature type="region of interest" description="Disordered" evidence="9">
    <location>
        <begin position="447"/>
        <end position="538"/>
    </location>
</feature>
<keyword evidence="5" id="KW-0325">Glycoprotein</keyword>
<evidence type="ECO:0000256" key="6">
    <source>
        <dbReference type="ARBA" id="ARBA00022729"/>
    </source>
</evidence>
<evidence type="ECO:0000256" key="4">
    <source>
        <dbReference type="ARBA" id="ARBA00022525"/>
    </source>
</evidence>
<sequence length="725" mass="77638">MRPLHIHRFINAAIFTSAVICLSNISTAVCSSDGQSPIRGIPSCAQPCVEKFVTSEYPSNSCSGLGDIDCLCRTNTTSGLTLGEATLSCTISFCSLDVVSSSNVYEICNSVSGALPETHPTITATILQTTSTFIPASSTQTSTSNTAYSTPSASKTTLVTSPSSTRPVTTSQSSPSTSWTTSIKSSASQSAHSSPSPSATQSASSLSTPAVVGVSVSTGISALFLAGVFFYFCVRKIRRGKSETFEIGGSMAEPPDFAPSTPRNPPPNPGQNAGENTVKPTFHNFPLEPVTRGGPLITVTKQAAGPAPTGEAIGIAITPETERGGSPESQSSQRTLSQLLPDKPDYALYPEPLRLSRQGVRPTSGGTAFEEDSGRRRSIFGPLLEVARNQPTRADKLTGQQFPRKGNGRPYPGLPSDPRALIYAAERTQNQKPHPGGQMVQLPVQQNKSSDANGGRHHGPSRGDTDWPLNDRNRRSFGRGLSRLGGRRSSLNRRSNSRNSECSDTSFESIDTEDDDGTPDWNLPPAKPLSPVRENSAPLDATQVTGLSLLYPTGNSPVKYPKMPRSASVSRDAEVIPVPRAAKLHERMNPPMRGGNEATAAASRGRPSEQGINQIPIFLSETSRSRSSSPASSLLAKRRGDAIAEKMETEFRNGSQRDLTANYEGRRPKWRVVKEVVNTDEGRHQKRGVNTDMSRTPPNRGQPESPREHNITPSRRGADLFLSVD</sequence>
<feature type="region of interest" description="Disordered" evidence="9">
    <location>
        <begin position="675"/>
        <end position="725"/>
    </location>
</feature>
<name>A0A0F4YNF3_RASE3</name>
<feature type="chain" id="PRO_5002482016" description="CFEM domain-containing protein" evidence="11">
    <location>
        <begin position="22"/>
        <end position="725"/>
    </location>
</feature>
<feature type="compositionally biased region" description="Low complexity" evidence="9">
    <location>
        <begin position="136"/>
        <end position="150"/>
    </location>
</feature>
<feature type="region of interest" description="Disordered" evidence="9">
    <location>
        <begin position="586"/>
        <end position="611"/>
    </location>
</feature>
<organism evidence="13 14">
    <name type="scientific">Rasamsonia emersonii (strain ATCC 16479 / CBS 393.64 / IMI 116815)</name>
    <dbReference type="NCBI Taxonomy" id="1408163"/>
    <lineage>
        <taxon>Eukaryota</taxon>
        <taxon>Fungi</taxon>
        <taxon>Dikarya</taxon>
        <taxon>Ascomycota</taxon>
        <taxon>Pezizomycotina</taxon>
        <taxon>Eurotiomycetes</taxon>
        <taxon>Eurotiomycetidae</taxon>
        <taxon>Eurotiales</taxon>
        <taxon>Trichocomaceae</taxon>
        <taxon>Rasamsonia</taxon>
    </lineage>
</organism>
<dbReference type="Proteomes" id="UP000053958">
    <property type="component" value="Unassembled WGS sequence"/>
</dbReference>
<comment type="subcellular location">
    <subcellularLocation>
        <location evidence="1">Membrane</location>
        <topology evidence="1">Lipid-anchor</topology>
        <topology evidence="1">GPI-anchor</topology>
    </subcellularLocation>
    <subcellularLocation>
        <location evidence="2">Secreted</location>
    </subcellularLocation>
</comment>
<evidence type="ECO:0000259" key="12">
    <source>
        <dbReference type="Pfam" id="PF05730"/>
    </source>
</evidence>
<feature type="region of interest" description="Disordered" evidence="9">
    <location>
        <begin position="651"/>
        <end position="670"/>
    </location>
</feature>
<keyword evidence="10" id="KW-0812">Transmembrane</keyword>
<dbReference type="GO" id="GO:0098552">
    <property type="term" value="C:side of membrane"/>
    <property type="evidence" value="ECO:0007669"/>
    <property type="project" value="UniProtKB-KW"/>
</dbReference>
<dbReference type="OrthoDB" id="3946741at2759"/>
<dbReference type="STRING" id="1408163.A0A0F4YNF3"/>
<accession>A0A0F4YNF3</accession>
<evidence type="ECO:0000256" key="10">
    <source>
        <dbReference type="SAM" id="Phobius"/>
    </source>
</evidence>
<dbReference type="Pfam" id="PF05730">
    <property type="entry name" value="CFEM"/>
    <property type="match status" value="1"/>
</dbReference>
<comment type="similarity">
    <text evidence="3">Belongs to the RBT5 family.</text>
</comment>
<dbReference type="GO" id="GO:0005576">
    <property type="term" value="C:extracellular region"/>
    <property type="evidence" value="ECO:0007669"/>
    <property type="project" value="UniProtKB-SubCell"/>
</dbReference>
<dbReference type="RefSeq" id="XP_013325770.1">
    <property type="nucleotide sequence ID" value="XM_013470316.1"/>
</dbReference>
<reference evidence="13 14" key="1">
    <citation type="submission" date="2015-04" db="EMBL/GenBank/DDBJ databases">
        <authorList>
            <person name="Heijne W.H."/>
            <person name="Fedorova N.D."/>
            <person name="Nierman W.C."/>
            <person name="Vollebregt A.W."/>
            <person name="Zhao Z."/>
            <person name="Wu L."/>
            <person name="Kumar M."/>
            <person name="Stam H."/>
            <person name="van den Berg M.A."/>
            <person name="Pel H.J."/>
        </authorList>
    </citation>
    <scope>NUCLEOTIDE SEQUENCE [LARGE SCALE GENOMIC DNA]</scope>
    <source>
        <strain evidence="13 14">CBS 393.64</strain>
    </source>
</reference>
<evidence type="ECO:0000256" key="5">
    <source>
        <dbReference type="ARBA" id="ARBA00022622"/>
    </source>
</evidence>
<dbReference type="InterPro" id="IPR008427">
    <property type="entry name" value="Extracellular_membr_CFEM_dom"/>
</dbReference>